<reference evidence="2" key="1">
    <citation type="journal article" date="2020" name="Nature">
        <title>Giant virus diversity and host interactions through global metagenomics.</title>
        <authorList>
            <person name="Schulz F."/>
            <person name="Roux S."/>
            <person name="Paez-Espino D."/>
            <person name="Jungbluth S."/>
            <person name="Walsh D.A."/>
            <person name="Denef V.J."/>
            <person name="McMahon K.D."/>
            <person name="Konstantinidis K.T."/>
            <person name="Eloe-Fadrosh E.A."/>
            <person name="Kyrpides N.C."/>
            <person name="Woyke T."/>
        </authorList>
    </citation>
    <scope>NUCLEOTIDE SEQUENCE</scope>
    <source>
        <strain evidence="2">GVMAG-S-ERX555967-131</strain>
    </source>
</reference>
<dbReference type="InterPro" id="IPR029044">
    <property type="entry name" value="Nucleotide-diphossugar_trans"/>
</dbReference>
<name>A0A6C0FD99_9ZZZZ</name>
<organism evidence="2">
    <name type="scientific">viral metagenome</name>
    <dbReference type="NCBI Taxonomy" id="1070528"/>
    <lineage>
        <taxon>unclassified sequences</taxon>
        <taxon>metagenomes</taxon>
        <taxon>organismal metagenomes</taxon>
    </lineage>
</organism>
<dbReference type="EMBL" id="MN738790">
    <property type="protein sequence ID" value="QHT37155.1"/>
    <property type="molecule type" value="Genomic_DNA"/>
</dbReference>
<dbReference type="InterPro" id="IPR001173">
    <property type="entry name" value="Glyco_trans_2-like"/>
</dbReference>
<dbReference type="AlphaFoldDB" id="A0A6C0FD99"/>
<evidence type="ECO:0000259" key="1">
    <source>
        <dbReference type="Pfam" id="PF00535"/>
    </source>
</evidence>
<accession>A0A6C0FD99</accession>
<dbReference type="SUPFAM" id="SSF53448">
    <property type="entry name" value="Nucleotide-diphospho-sugar transferases"/>
    <property type="match status" value="1"/>
</dbReference>
<dbReference type="Pfam" id="PF00535">
    <property type="entry name" value="Glycos_transf_2"/>
    <property type="match status" value="1"/>
</dbReference>
<dbReference type="CDD" id="cd00761">
    <property type="entry name" value="Glyco_tranf_GTA_type"/>
    <property type="match status" value="1"/>
</dbReference>
<dbReference type="GO" id="GO:0016758">
    <property type="term" value="F:hexosyltransferase activity"/>
    <property type="evidence" value="ECO:0007669"/>
    <property type="project" value="UniProtKB-ARBA"/>
</dbReference>
<evidence type="ECO:0000313" key="2">
    <source>
        <dbReference type="EMBL" id="QHT37155.1"/>
    </source>
</evidence>
<dbReference type="PANTHER" id="PTHR22916">
    <property type="entry name" value="GLYCOSYLTRANSFERASE"/>
    <property type="match status" value="1"/>
</dbReference>
<feature type="domain" description="Glycosyltransferase 2-like" evidence="1">
    <location>
        <begin position="7"/>
        <end position="129"/>
    </location>
</feature>
<protein>
    <recommendedName>
        <fullName evidence="1">Glycosyltransferase 2-like domain-containing protein</fullName>
    </recommendedName>
</protein>
<dbReference type="PANTHER" id="PTHR22916:SF3">
    <property type="entry name" value="UDP-GLCNAC:BETAGAL BETA-1,3-N-ACETYLGLUCOSAMINYLTRANSFERASE-LIKE PROTEIN 1"/>
    <property type="match status" value="1"/>
</dbReference>
<proteinExistence type="predicted"/>
<sequence length="223" mass="26667">MQPLVTCIMPTYKREKYIPRAIKFFKQQDYPNKELIIIDDSPHQYKLPIDVPNIKYIYLPKKKSIGYKRNMAVKHGKGTIFINWDDDDYHGCQRISYQVKPIISKKAHLTVLINPIYFNEANKYFYKHLKKDDNDLWEPNGWMCGTIACLKSIWKIKQFKNISLAEDHYFIMDAINNKAIVQPLHCRHNYVLNRHNSNTFKFYNYRQIKLNNIPLKIHNAMKI</sequence>
<dbReference type="Gene3D" id="3.90.550.10">
    <property type="entry name" value="Spore Coat Polysaccharide Biosynthesis Protein SpsA, Chain A"/>
    <property type="match status" value="1"/>
</dbReference>